<protein>
    <submittedName>
        <fullName evidence="5">RibD family protein</fullName>
    </submittedName>
</protein>
<dbReference type="GO" id="GO:0050661">
    <property type="term" value="F:NADP binding"/>
    <property type="evidence" value="ECO:0007669"/>
    <property type="project" value="InterPro"/>
</dbReference>
<dbReference type="InterPro" id="IPR011549">
    <property type="entry name" value="RibD_C"/>
</dbReference>
<sequence length="217" mass="22580">MSARARVTLKLATSLDARIALASGASKWITGPEARARVHEMRAAHDAILTGIGTVLADDPRLTARLDAGAPAQQPVRAVLDTSLRTPPGCALLKEGPAVLFHGAHAPPSGALLAAGARCVALPLHEERVDIAAALDWLAGEGCRSVMIEAGGKVAASALALGRVDRIEWFRAPVLLGGDGMAAIAGLGLETLDAAPIFQRTRVIECGADVLERWERV</sequence>
<dbReference type="RefSeq" id="WP_150022116.1">
    <property type="nucleotide sequence ID" value="NZ_VWOJ01000001.1"/>
</dbReference>
<dbReference type="Pfam" id="PF01872">
    <property type="entry name" value="RibD_C"/>
    <property type="match status" value="1"/>
</dbReference>
<evidence type="ECO:0000313" key="6">
    <source>
        <dbReference type="Proteomes" id="UP000325122"/>
    </source>
</evidence>
<keyword evidence="2" id="KW-0521">NADP</keyword>
<feature type="domain" description="Bacterial bifunctional deaminase-reductase C-terminal" evidence="4">
    <location>
        <begin position="7"/>
        <end position="206"/>
    </location>
</feature>
<dbReference type="InterPro" id="IPR024072">
    <property type="entry name" value="DHFR-like_dom_sf"/>
</dbReference>
<dbReference type="AlphaFoldDB" id="A0A5M6ZNC1"/>
<dbReference type="Proteomes" id="UP000325122">
    <property type="component" value="Unassembled WGS sequence"/>
</dbReference>
<dbReference type="NCBIfam" id="TIGR00227">
    <property type="entry name" value="ribD_Cterm"/>
    <property type="match status" value="1"/>
</dbReference>
<evidence type="ECO:0000256" key="3">
    <source>
        <dbReference type="ARBA" id="ARBA00023002"/>
    </source>
</evidence>
<dbReference type="InterPro" id="IPR050765">
    <property type="entry name" value="Riboflavin_Biosynth_HTPR"/>
</dbReference>
<dbReference type="PANTHER" id="PTHR38011">
    <property type="entry name" value="DIHYDROFOLATE REDUCTASE FAMILY PROTEIN (AFU_ORTHOLOGUE AFUA_8G06820)"/>
    <property type="match status" value="1"/>
</dbReference>
<reference evidence="5 6" key="1">
    <citation type="submission" date="2019-09" db="EMBL/GenBank/DDBJ databases">
        <authorList>
            <person name="Kevbrin V."/>
            <person name="Grouzdev D.S."/>
        </authorList>
    </citation>
    <scope>NUCLEOTIDE SEQUENCE [LARGE SCALE GENOMIC DNA]</scope>
    <source>
        <strain evidence="5 6">G-192</strain>
    </source>
</reference>
<organism evidence="5 6">
    <name type="scientific">Alkalicaulis satelles</name>
    <dbReference type="NCBI Taxonomy" id="2609175"/>
    <lineage>
        <taxon>Bacteria</taxon>
        <taxon>Pseudomonadati</taxon>
        <taxon>Pseudomonadota</taxon>
        <taxon>Alphaproteobacteria</taxon>
        <taxon>Maricaulales</taxon>
        <taxon>Maricaulaceae</taxon>
        <taxon>Alkalicaulis</taxon>
    </lineage>
</organism>
<dbReference type="UniPathway" id="UPA00275"/>
<accession>A0A5M6ZNC1</accession>
<comment type="pathway">
    <text evidence="1">Cofactor biosynthesis; riboflavin biosynthesis.</text>
</comment>
<keyword evidence="6" id="KW-1185">Reference proteome</keyword>
<dbReference type="Gene3D" id="3.40.430.10">
    <property type="entry name" value="Dihydrofolate Reductase, subunit A"/>
    <property type="match status" value="1"/>
</dbReference>
<dbReference type="GO" id="GO:0009231">
    <property type="term" value="P:riboflavin biosynthetic process"/>
    <property type="evidence" value="ECO:0007669"/>
    <property type="project" value="UniProtKB-UniPathway"/>
</dbReference>
<proteinExistence type="predicted"/>
<evidence type="ECO:0000256" key="1">
    <source>
        <dbReference type="ARBA" id="ARBA00005104"/>
    </source>
</evidence>
<comment type="caution">
    <text evidence="5">The sequence shown here is derived from an EMBL/GenBank/DDBJ whole genome shotgun (WGS) entry which is preliminary data.</text>
</comment>
<dbReference type="EMBL" id="VWOJ01000001">
    <property type="protein sequence ID" value="KAA5805084.1"/>
    <property type="molecule type" value="Genomic_DNA"/>
</dbReference>
<evidence type="ECO:0000259" key="4">
    <source>
        <dbReference type="Pfam" id="PF01872"/>
    </source>
</evidence>
<keyword evidence="3" id="KW-0560">Oxidoreductase</keyword>
<evidence type="ECO:0000313" key="5">
    <source>
        <dbReference type="EMBL" id="KAA5805084.1"/>
    </source>
</evidence>
<evidence type="ECO:0000256" key="2">
    <source>
        <dbReference type="ARBA" id="ARBA00022857"/>
    </source>
</evidence>
<dbReference type="SUPFAM" id="SSF53597">
    <property type="entry name" value="Dihydrofolate reductase-like"/>
    <property type="match status" value="1"/>
</dbReference>
<dbReference type="GO" id="GO:0008703">
    <property type="term" value="F:5-amino-6-(5-phosphoribosylamino)uracil reductase activity"/>
    <property type="evidence" value="ECO:0007669"/>
    <property type="project" value="InterPro"/>
</dbReference>
<dbReference type="PANTHER" id="PTHR38011:SF7">
    <property type="entry name" value="2,5-DIAMINO-6-RIBOSYLAMINO-4(3H)-PYRIMIDINONE 5'-PHOSPHATE REDUCTASE"/>
    <property type="match status" value="1"/>
</dbReference>
<gene>
    <name evidence="5" type="ORF">F1654_03585</name>
</gene>
<name>A0A5M6ZNC1_9PROT</name>
<dbReference type="InterPro" id="IPR002734">
    <property type="entry name" value="RibDG_C"/>
</dbReference>